<feature type="domain" description="Reelin" evidence="1">
    <location>
        <begin position="65"/>
        <end position="139"/>
    </location>
</feature>
<organism evidence="2 3">
    <name type="scientific">Allacma fusca</name>
    <dbReference type="NCBI Taxonomy" id="39272"/>
    <lineage>
        <taxon>Eukaryota</taxon>
        <taxon>Metazoa</taxon>
        <taxon>Ecdysozoa</taxon>
        <taxon>Arthropoda</taxon>
        <taxon>Hexapoda</taxon>
        <taxon>Collembola</taxon>
        <taxon>Symphypleona</taxon>
        <taxon>Sminthuridae</taxon>
        <taxon>Allacma</taxon>
    </lineage>
</organism>
<dbReference type="AlphaFoldDB" id="A0A8J2P9E5"/>
<protein>
    <recommendedName>
        <fullName evidence="1">Reelin domain-containing protein</fullName>
    </recommendedName>
</protein>
<accession>A0A8J2P9E5</accession>
<dbReference type="Pfam" id="PF02014">
    <property type="entry name" value="Reeler"/>
    <property type="match status" value="1"/>
</dbReference>
<dbReference type="EMBL" id="CAJVCH010457078">
    <property type="protein sequence ID" value="CAG7819701.1"/>
    <property type="molecule type" value="Genomic_DNA"/>
</dbReference>
<dbReference type="OrthoDB" id="6418377at2759"/>
<keyword evidence="3" id="KW-1185">Reference proteome</keyword>
<name>A0A8J2P9E5_9HEXA</name>
<dbReference type="PANTHER" id="PTHR45828:SF45">
    <property type="entry name" value="REELIN DOMAIN-CONTAINING PROTEIN"/>
    <property type="match status" value="1"/>
</dbReference>
<sequence length="143" mass="15282">VVRNLGKLKAKVKKETSQYDVKLNHSCSHHLKTLKMVKVLAVLLLGITATVTAFPDNVPATTSTCMEMTPGHGDGPQKSASPYQVATSVTRLKSGGQLEVTIKGSAFKGFYVQARDSEGNPVGSFLSNKLTETHSCFGKKSVS</sequence>
<proteinExistence type="predicted"/>
<reference evidence="2" key="1">
    <citation type="submission" date="2021-06" db="EMBL/GenBank/DDBJ databases">
        <authorList>
            <person name="Hodson N. C."/>
            <person name="Mongue J. A."/>
            <person name="Jaron S. K."/>
        </authorList>
    </citation>
    <scope>NUCLEOTIDE SEQUENCE</scope>
</reference>
<gene>
    <name evidence="2" type="ORF">AFUS01_LOCUS30132</name>
</gene>
<comment type="caution">
    <text evidence="2">The sequence shown here is derived from an EMBL/GenBank/DDBJ whole genome shotgun (WGS) entry which is preliminary data.</text>
</comment>
<dbReference type="InterPro" id="IPR002861">
    <property type="entry name" value="Reeler_dom"/>
</dbReference>
<dbReference type="CDD" id="cd08544">
    <property type="entry name" value="Reeler"/>
    <property type="match status" value="1"/>
</dbReference>
<evidence type="ECO:0000313" key="3">
    <source>
        <dbReference type="Proteomes" id="UP000708208"/>
    </source>
</evidence>
<dbReference type="InterPro" id="IPR051237">
    <property type="entry name" value="Ferric-chelate_Red/DefProt"/>
</dbReference>
<dbReference type="PANTHER" id="PTHR45828">
    <property type="entry name" value="CYTOCHROME B561/FERRIC REDUCTASE TRANSMEMBRANE"/>
    <property type="match status" value="1"/>
</dbReference>
<evidence type="ECO:0000259" key="1">
    <source>
        <dbReference type="Pfam" id="PF02014"/>
    </source>
</evidence>
<dbReference type="Proteomes" id="UP000708208">
    <property type="component" value="Unassembled WGS sequence"/>
</dbReference>
<feature type="non-terminal residue" evidence="2">
    <location>
        <position position="1"/>
    </location>
</feature>
<dbReference type="GO" id="GO:0016020">
    <property type="term" value="C:membrane"/>
    <property type="evidence" value="ECO:0007669"/>
    <property type="project" value="TreeGrafter"/>
</dbReference>
<evidence type="ECO:0000313" key="2">
    <source>
        <dbReference type="EMBL" id="CAG7819701.1"/>
    </source>
</evidence>